<evidence type="ECO:0000313" key="1">
    <source>
        <dbReference type="EMBL" id="MBB5046544.1"/>
    </source>
</evidence>
<keyword evidence="2" id="KW-1185">Reference proteome</keyword>
<dbReference type="Proteomes" id="UP000542353">
    <property type="component" value="Unassembled WGS sequence"/>
</dbReference>
<name>A0A7W7Z265_9BRAD</name>
<dbReference type="AlphaFoldDB" id="A0A7W7Z265"/>
<proteinExistence type="predicted"/>
<reference evidence="1 2" key="1">
    <citation type="submission" date="2020-08" db="EMBL/GenBank/DDBJ databases">
        <title>Genomic Encyclopedia of Type Strains, Phase IV (KMG-IV): sequencing the most valuable type-strain genomes for metagenomic binning, comparative biology and taxonomic classification.</title>
        <authorList>
            <person name="Goeker M."/>
        </authorList>
    </citation>
    <scope>NUCLEOTIDE SEQUENCE [LARGE SCALE GENOMIC DNA]</scope>
    <source>
        <strain evidence="1 2">DSM 12706</strain>
    </source>
</reference>
<dbReference type="GO" id="GO:0008168">
    <property type="term" value="F:methyltransferase activity"/>
    <property type="evidence" value="ECO:0007669"/>
    <property type="project" value="UniProtKB-KW"/>
</dbReference>
<dbReference type="Pfam" id="PF13489">
    <property type="entry name" value="Methyltransf_23"/>
    <property type="match status" value="1"/>
</dbReference>
<organism evidence="1 2">
    <name type="scientific">Rhodopseudomonas rhenobacensis</name>
    <dbReference type="NCBI Taxonomy" id="87461"/>
    <lineage>
        <taxon>Bacteria</taxon>
        <taxon>Pseudomonadati</taxon>
        <taxon>Pseudomonadota</taxon>
        <taxon>Alphaproteobacteria</taxon>
        <taxon>Hyphomicrobiales</taxon>
        <taxon>Nitrobacteraceae</taxon>
        <taxon>Rhodopseudomonas</taxon>
    </lineage>
</organism>
<evidence type="ECO:0000313" key="2">
    <source>
        <dbReference type="Proteomes" id="UP000542353"/>
    </source>
</evidence>
<gene>
    <name evidence="1" type="ORF">HNR60_001292</name>
</gene>
<sequence length="244" mass="27097">MEQPSPAKILPSKAISPNDTMCEAGKEDEYFSVGRAALEICKRALRGATPEKVVDFPSGYGRVTRWFRHEWPSAEITAVELDAAALNFVQSTFAAIPVTADSHLTFKLDPGADLIFSGSLLTHFDEWQWDRFLRIAIDALAPEGVLVFTTHGRIAALLAEAEHPIYHNAVDTKQLYNAYKKTGFAFLPYAQDYPTFGLSLSSPGWVMQKLQTIPDISIIAFEEGGWGQDVVAVRRHPWPMVLSD</sequence>
<comment type="caution">
    <text evidence="1">The sequence shown here is derived from an EMBL/GenBank/DDBJ whole genome shotgun (WGS) entry which is preliminary data.</text>
</comment>
<dbReference type="EMBL" id="JACHIH010000005">
    <property type="protein sequence ID" value="MBB5046544.1"/>
    <property type="molecule type" value="Genomic_DNA"/>
</dbReference>
<dbReference type="PANTHER" id="PTHR43861:SF1">
    <property type="entry name" value="TRANS-ACONITATE 2-METHYLTRANSFERASE"/>
    <property type="match status" value="1"/>
</dbReference>
<dbReference type="Gene3D" id="3.40.50.150">
    <property type="entry name" value="Vaccinia Virus protein VP39"/>
    <property type="match status" value="1"/>
</dbReference>
<keyword evidence="1" id="KW-0489">Methyltransferase</keyword>
<dbReference type="GO" id="GO:0032259">
    <property type="term" value="P:methylation"/>
    <property type="evidence" value="ECO:0007669"/>
    <property type="project" value="UniProtKB-KW"/>
</dbReference>
<dbReference type="InterPro" id="IPR029063">
    <property type="entry name" value="SAM-dependent_MTases_sf"/>
</dbReference>
<dbReference type="PANTHER" id="PTHR43861">
    <property type="entry name" value="TRANS-ACONITATE 2-METHYLTRANSFERASE-RELATED"/>
    <property type="match status" value="1"/>
</dbReference>
<dbReference type="SUPFAM" id="SSF53335">
    <property type="entry name" value="S-adenosyl-L-methionine-dependent methyltransferases"/>
    <property type="match status" value="1"/>
</dbReference>
<accession>A0A7W7Z265</accession>
<dbReference type="RefSeq" id="WP_184255544.1">
    <property type="nucleotide sequence ID" value="NZ_JACHIH010000005.1"/>
</dbReference>
<protein>
    <submittedName>
        <fullName evidence="1">SAM-dependent methyltransferase</fullName>
    </submittedName>
</protein>
<dbReference type="CDD" id="cd02440">
    <property type="entry name" value="AdoMet_MTases"/>
    <property type="match status" value="1"/>
</dbReference>
<keyword evidence="1" id="KW-0808">Transferase</keyword>